<evidence type="ECO:0000256" key="1">
    <source>
        <dbReference type="ARBA" id="ARBA00022729"/>
    </source>
</evidence>
<organism evidence="3 4">
    <name type="scientific">Faecalibacterium prausnitzii</name>
    <dbReference type="NCBI Taxonomy" id="853"/>
    <lineage>
        <taxon>Bacteria</taxon>
        <taxon>Bacillati</taxon>
        <taxon>Bacillota</taxon>
        <taxon>Clostridia</taxon>
        <taxon>Eubacteriales</taxon>
        <taxon>Oscillospiraceae</taxon>
        <taxon>Faecalibacterium</taxon>
    </lineage>
</organism>
<dbReference type="OrthoDB" id="9805799at2"/>
<sequence>MKRLLLWLIGVALGVVVLLAAVLGVSYSFTSEGAKPASEVQFAGQELEPNGWCWQVPLLGGQVDKVFASPRTLTVQKLGVLYDAHPAFALPEWYSYGPLTITDSAGNVVFEGTAATYDDFLFPANGDYKAELTVWRLPENMLATQFEGGSTGQLRRNARLEKPAKPIGWYYYSFRFTLQASAEVELSAERMEQGGTVAAAFTGMVGETAPTVETDLGNVQAVRLGSGWRAYIPAAYNAAAGAHEVTFTVGGETVVKNITVIPKDFGTVEIEAEPEASEAANTEFRNAVWPLYEQSAREKLWSGGFACPAENYMTLVDFGQTKVIDGKQGSKSNSTKLYTIPGDPCRAPANGVVVLARNLALTGNTVVIDHGCGLRSYLYGLDALSVSEGQSVERGQAVGALGEDLTMDFKLGSKSVNPWLLFQTSGGLFWKENG</sequence>
<proteinExistence type="predicted"/>
<dbReference type="SUPFAM" id="SSF51261">
    <property type="entry name" value="Duplicated hybrid motif"/>
    <property type="match status" value="1"/>
</dbReference>
<gene>
    <name evidence="3" type="ORF">C4N26_03645</name>
</gene>
<accession>A0A329U0Q6</accession>
<feature type="domain" description="M23ase beta-sheet core" evidence="2">
    <location>
        <begin position="336"/>
        <end position="404"/>
    </location>
</feature>
<dbReference type="PANTHER" id="PTHR21666:SF289">
    <property type="entry name" value="L-ALA--D-GLU ENDOPEPTIDASE"/>
    <property type="match status" value="1"/>
</dbReference>
<dbReference type="InterPro" id="IPR011055">
    <property type="entry name" value="Dup_hybrid_motif"/>
</dbReference>
<dbReference type="Gene3D" id="2.70.70.10">
    <property type="entry name" value="Glucose Permease (Domain IIA)"/>
    <property type="match status" value="1"/>
</dbReference>
<dbReference type="Proteomes" id="UP000251144">
    <property type="component" value="Unassembled WGS sequence"/>
</dbReference>
<keyword evidence="1" id="KW-0732">Signal</keyword>
<evidence type="ECO:0000313" key="3">
    <source>
        <dbReference type="EMBL" id="RAW55065.1"/>
    </source>
</evidence>
<dbReference type="InterPro" id="IPR050570">
    <property type="entry name" value="Cell_wall_metabolism_enzyme"/>
</dbReference>
<dbReference type="AlphaFoldDB" id="A0A329U0Q6"/>
<dbReference type="CDD" id="cd12797">
    <property type="entry name" value="M23_peptidase"/>
    <property type="match status" value="1"/>
</dbReference>
<dbReference type="PANTHER" id="PTHR21666">
    <property type="entry name" value="PEPTIDASE-RELATED"/>
    <property type="match status" value="1"/>
</dbReference>
<dbReference type="EMBL" id="PRLB01000002">
    <property type="protein sequence ID" value="RAW55065.1"/>
    <property type="molecule type" value="Genomic_DNA"/>
</dbReference>
<evidence type="ECO:0000313" key="4">
    <source>
        <dbReference type="Proteomes" id="UP000251144"/>
    </source>
</evidence>
<dbReference type="RefSeq" id="WP_158400367.1">
    <property type="nucleotide sequence ID" value="NZ_PRLB01000002.1"/>
</dbReference>
<protein>
    <submittedName>
        <fullName evidence="3">M23 family peptidase</fullName>
    </submittedName>
</protein>
<reference evidence="3 4" key="1">
    <citation type="submission" date="2018-02" db="EMBL/GenBank/DDBJ databases">
        <title>Complete genome sequencing of Faecalibacterium prausnitzii strains isolated from the human gut.</title>
        <authorList>
            <person name="Fitzgerald B.C."/>
            <person name="Shkoporov A.N."/>
            <person name="Ross P.R."/>
            <person name="Hill C."/>
        </authorList>
    </citation>
    <scope>NUCLEOTIDE SEQUENCE [LARGE SCALE GENOMIC DNA]</scope>
    <source>
        <strain evidence="3 4">APC942/32-1</strain>
    </source>
</reference>
<dbReference type="Pfam" id="PF01551">
    <property type="entry name" value="Peptidase_M23"/>
    <property type="match status" value="1"/>
</dbReference>
<dbReference type="InterPro" id="IPR016047">
    <property type="entry name" value="M23ase_b-sheet_dom"/>
</dbReference>
<dbReference type="GO" id="GO:0004222">
    <property type="term" value="F:metalloendopeptidase activity"/>
    <property type="evidence" value="ECO:0007669"/>
    <property type="project" value="TreeGrafter"/>
</dbReference>
<evidence type="ECO:0000259" key="2">
    <source>
        <dbReference type="Pfam" id="PF01551"/>
    </source>
</evidence>
<name>A0A329U0Q6_9FIRM</name>
<comment type="caution">
    <text evidence="3">The sequence shown here is derived from an EMBL/GenBank/DDBJ whole genome shotgun (WGS) entry which is preliminary data.</text>
</comment>